<evidence type="ECO:0000313" key="2">
    <source>
        <dbReference type="Proteomes" id="UP000002654"/>
    </source>
</evidence>
<dbReference type="PaxDb" id="768679-TTX_1464"/>
<dbReference type="STRING" id="768679.TTX_1464"/>
<keyword evidence="2" id="KW-1185">Reference proteome</keyword>
<reference evidence="1 2" key="1">
    <citation type="journal article" date="2011" name="PLoS ONE">
        <title>The complete genome sequence of Thermoproteus tenax: a physiologically versatile member of the Crenarchaeota.</title>
        <authorList>
            <person name="Siebers B."/>
            <person name="Zaparty M."/>
            <person name="Raddatz G."/>
            <person name="Tjaden B."/>
            <person name="Albers S.V."/>
            <person name="Bell S.D."/>
            <person name="Blombach F."/>
            <person name="Kletzin A."/>
            <person name="Kyrpides N."/>
            <person name="Lanz C."/>
            <person name="Plagens A."/>
            <person name="Rampp M."/>
            <person name="Rosinus A."/>
            <person name="von Jan M."/>
            <person name="Makarova K.S."/>
            <person name="Klenk H.P."/>
            <person name="Schuster S.C."/>
            <person name="Hensel R."/>
        </authorList>
    </citation>
    <scope>NUCLEOTIDE SEQUENCE [LARGE SCALE GENOMIC DNA]</scope>
    <source>
        <strain evidence="2">ATCC 35583 / DSM 2078 / JCM 9277 / NBRC 100435 / Kra 1</strain>
    </source>
</reference>
<accession>G4RKJ9</accession>
<dbReference type="RefSeq" id="WP_014127348.1">
    <property type="nucleotide sequence ID" value="NC_016070.1"/>
</dbReference>
<gene>
    <name evidence="1" type="ordered locus">TTX_1464</name>
</gene>
<dbReference type="EMBL" id="FN869859">
    <property type="protein sequence ID" value="CCC82094.1"/>
    <property type="molecule type" value="Genomic_DNA"/>
</dbReference>
<sequence length="335" mass="37526">MAELLEARYQRALFQGSEEVLRRDFELRYGSKWRDLMEASEGANERDVEEAERRAPELSALVSSRINDEKLATLYAKYGRDLSLEAQLRLGLDLLGVPGALEELLRWGLAIHYSDDVVASPSYLAGLLARLMANEYSVYLDLNAEVGSIDDPKLLALLEGEAAGDADWGLYELVYGQRPQTTLRIGRLAYYDPHVGLVVNPVTYPDEVLESLLSLKERRARKMASLLGLHGEYEFDRRARCGVAYLSYDGTAGGSAEVYICPWLAPPISLTRARGVNKVYVVWGPPPAEGLRTRHDMFIFLYEDGATVFHPYRGAPVHEHIVDLLYRSGIEVTEA</sequence>
<name>G4RKJ9_THETK</name>
<dbReference type="HOGENOM" id="CLU_833190_0_0_2"/>
<dbReference type="KEGG" id="ttn:TTX_1464"/>
<organism evidence="1 2">
    <name type="scientific">Thermoproteus tenax (strain ATCC 35583 / DSM 2078 / JCM 9277 / NBRC 100435 / Kra 1)</name>
    <dbReference type="NCBI Taxonomy" id="768679"/>
    <lineage>
        <taxon>Archaea</taxon>
        <taxon>Thermoproteota</taxon>
        <taxon>Thermoprotei</taxon>
        <taxon>Thermoproteales</taxon>
        <taxon>Thermoproteaceae</taxon>
        <taxon>Thermoproteus</taxon>
    </lineage>
</organism>
<evidence type="ECO:0000313" key="1">
    <source>
        <dbReference type="EMBL" id="CCC82094.1"/>
    </source>
</evidence>
<proteinExistence type="predicted"/>
<dbReference type="Proteomes" id="UP000002654">
    <property type="component" value="Chromosome"/>
</dbReference>
<dbReference type="AlphaFoldDB" id="G4RKJ9"/>
<dbReference type="OrthoDB" id="28614at2157"/>
<protein>
    <submittedName>
        <fullName evidence="1">Uncharacterized protein</fullName>
    </submittedName>
</protein>
<dbReference type="eggNOG" id="arCOG05690">
    <property type="taxonomic scope" value="Archaea"/>
</dbReference>
<dbReference type="PATRIC" id="fig|768679.9.peg.1485"/>
<dbReference type="GeneID" id="11262345"/>